<dbReference type="InterPro" id="IPR050570">
    <property type="entry name" value="Cell_wall_metabolism_enzyme"/>
</dbReference>
<keyword evidence="4" id="KW-0378">Hydrolase</keyword>
<dbReference type="PROSITE" id="PS51782">
    <property type="entry name" value="LYSM"/>
    <property type="match status" value="2"/>
</dbReference>
<dbReference type="EMBL" id="FNCV01000003">
    <property type="protein sequence ID" value="SDG91252.1"/>
    <property type="molecule type" value="Genomic_DNA"/>
</dbReference>
<dbReference type="SUPFAM" id="SSF54106">
    <property type="entry name" value="LysM domain"/>
    <property type="match status" value="1"/>
</dbReference>
<dbReference type="InterPro" id="IPR011055">
    <property type="entry name" value="Dup_hybrid_motif"/>
</dbReference>
<evidence type="ECO:0000259" key="3">
    <source>
        <dbReference type="PROSITE" id="PS51782"/>
    </source>
</evidence>
<dbReference type="PANTHER" id="PTHR21666:SF263">
    <property type="entry name" value="MUREIN HYDROLASE ACTIVATOR NLPD"/>
    <property type="match status" value="1"/>
</dbReference>
<protein>
    <submittedName>
        <fullName evidence="4">Murein DD-endopeptidase MepM and murein hydrolase activator NlpD, contain LysM domain</fullName>
    </submittedName>
</protein>
<evidence type="ECO:0000313" key="5">
    <source>
        <dbReference type="Proteomes" id="UP000217076"/>
    </source>
</evidence>
<gene>
    <name evidence="4" type="ORF">SAMN05421742_103183</name>
</gene>
<reference evidence="5" key="1">
    <citation type="submission" date="2016-10" db="EMBL/GenBank/DDBJ databases">
        <authorList>
            <person name="Varghese N."/>
            <person name="Submissions S."/>
        </authorList>
    </citation>
    <scope>NUCLEOTIDE SEQUENCE [LARGE SCALE GENOMIC DNA]</scope>
    <source>
        <strain evidence="5">930I</strain>
    </source>
</reference>
<dbReference type="STRING" id="83401.SAMN05421742_103183"/>
<dbReference type="CDD" id="cd12797">
    <property type="entry name" value="M23_peptidase"/>
    <property type="match status" value="1"/>
</dbReference>
<name>A0A1G7Y471_9PROT</name>
<feature type="region of interest" description="Disordered" evidence="2">
    <location>
        <begin position="152"/>
        <end position="206"/>
    </location>
</feature>
<feature type="compositionally biased region" description="Low complexity" evidence="2">
    <location>
        <begin position="152"/>
        <end position="163"/>
    </location>
</feature>
<feature type="domain" description="LysM" evidence="3">
    <location>
        <begin position="49"/>
        <end position="93"/>
    </location>
</feature>
<dbReference type="InterPro" id="IPR016047">
    <property type="entry name" value="M23ase_b-sheet_dom"/>
</dbReference>
<dbReference type="Proteomes" id="UP000217076">
    <property type="component" value="Unassembled WGS sequence"/>
</dbReference>
<dbReference type="AlphaFoldDB" id="A0A1G7Y471"/>
<accession>A0A1G7Y471</accession>
<dbReference type="InterPro" id="IPR036779">
    <property type="entry name" value="LysM_dom_sf"/>
</dbReference>
<dbReference type="PANTHER" id="PTHR21666">
    <property type="entry name" value="PEPTIDASE-RELATED"/>
    <property type="match status" value="1"/>
</dbReference>
<sequence>MMILLPLLLATGCTPYYRSADDGASAGQVAAPAARAASLQRTARLSGGGTVTVGPGDTLYGLAGAHDVPSRALIEANRLDPPYLLTVGQRLELPRLRLYRVQAGDTLFAIARDFGVEMHALARLNDITPPYVIRVGRDLILSDRAAGSVAGAAAAPEPVASTSLPPPATTPDNPPAQRPAEPAFAAPSDPVAAATPPPPPPRQGGRFLWPIEGGEVISRFGSVGGGLFNDGINIAAPAGTPIRAIENATVVYAGNELKGFGNLVLLKHADGWMSAYAHARQVLVAKGATVQRGEIIARVGQSGNVDTPQLHFELRQGSRPVDPESRLAAARG</sequence>
<evidence type="ECO:0000256" key="2">
    <source>
        <dbReference type="SAM" id="MobiDB-lite"/>
    </source>
</evidence>
<proteinExistence type="inferred from homology"/>
<dbReference type="Gene3D" id="3.10.350.10">
    <property type="entry name" value="LysM domain"/>
    <property type="match status" value="2"/>
</dbReference>
<feature type="compositionally biased region" description="Pro residues" evidence="2">
    <location>
        <begin position="164"/>
        <end position="177"/>
    </location>
</feature>
<feature type="domain" description="LysM" evidence="3">
    <location>
        <begin position="97"/>
        <end position="141"/>
    </location>
</feature>
<feature type="compositionally biased region" description="Low complexity" evidence="2">
    <location>
        <begin position="182"/>
        <end position="194"/>
    </location>
</feature>
<dbReference type="SMART" id="SM00257">
    <property type="entry name" value="LysM"/>
    <property type="match status" value="2"/>
</dbReference>
<comment type="similarity">
    <text evidence="1">Belongs to the E.coli NlpD/Haemophilus LppB family.</text>
</comment>
<dbReference type="Gene3D" id="2.70.70.10">
    <property type="entry name" value="Glucose Permease (Domain IIA)"/>
    <property type="match status" value="1"/>
</dbReference>
<dbReference type="Pfam" id="PF01476">
    <property type="entry name" value="LysM"/>
    <property type="match status" value="2"/>
</dbReference>
<dbReference type="CDD" id="cd00118">
    <property type="entry name" value="LysM"/>
    <property type="match status" value="2"/>
</dbReference>
<dbReference type="InterPro" id="IPR018392">
    <property type="entry name" value="LysM"/>
</dbReference>
<evidence type="ECO:0000313" key="4">
    <source>
        <dbReference type="EMBL" id="SDG91252.1"/>
    </source>
</evidence>
<dbReference type="Pfam" id="PF01551">
    <property type="entry name" value="Peptidase_M23"/>
    <property type="match status" value="1"/>
</dbReference>
<dbReference type="SUPFAM" id="SSF51261">
    <property type="entry name" value="Duplicated hybrid motif"/>
    <property type="match status" value="1"/>
</dbReference>
<evidence type="ECO:0000256" key="1">
    <source>
        <dbReference type="ARBA" id="ARBA00038420"/>
    </source>
</evidence>
<organism evidence="4 5">
    <name type="scientific">Roseospirillum parvum</name>
    <dbReference type="NCBI Taxonomy" id="83401"/>
    <lineage>
        <taxon>Bacteria</taxon>
        <taxon>Pseudomonadati</taxon>
        <taxon>Pseudomonadota</taxon>
        <taxon>Alphaproteobacteria</taxon>
        <taxon>Rhodospirillales</taxon>
        <taxon>Rhodospirillaceae</taxon>
        <taxon>Roseospirillum</taxon>
    </lineage>
</organism>
<keyword evidence="5" id="KW-1185">Reference proteome</keyword>
<dbReference type="GO" id="GO:0004222">
    <property type="term" value="F:metalloendopeptidase activity"/>
    <property type="evidence" value="ECO:0007669"/>
    <property type="project" value="TreeGrafter"/>
</dbReference>